<accession>A0ABT4D3R4</accession>
<protein>
    <submittedName>
        <fullName evidence="3">Uncharacterized protein</fullName>
    </submittedName>
</protein>
<dbReference type="RefSeq" id="WP_268042628.1">
    <property type="nucleotide sequence ID" value="NZ_JAPQER010000015.1"/>
</dbReference>
<sequence length="120" mass="13973">MILNEVLNKITNFLSKSDLTAKDVIVISVVSSLMAVFLGYILKSVFVTFKKPIINLFQKIKMHIKRKIRIHKGKLNINEYLQLKRKIEEGKKLTKREMKGLKKAEDEISKLRNQDTSNTR</sequence>
<name>A0ABT4D3R4_9CLOT</name>
<keyword evidence="4" id="KW-1185">Reference proteome</keyword>
<evidence type="ECO:0000313" key="4">
    <source>
        <dbReference type="Proteomes" id="UP001078443"/>
    </source>
</evidence>
<evidence type="ECO:0000256" key="2">
    <source>
        <dbReference type="SAM" id="Phobius"/>
    </source>
</evidence>
<feature type="compositionally biased region" description="Basic and acidic residues" evidence="1">
    <location>
        <begin position="96"/>
        <end position="113"/>
    </location>
</feature>
<organism evidence="3 4">
    <name type="scientific">Clostridium aestuarii</name>
    <dbReference type="NCBI Taxonomy" id="338193"/>
    <lineage>
        <taxon>Bacteria</taxon>
        <taxon>Bacillati</taxon>
        <taxon>Bacillota</taxon>
        <taxon>Clostridia</taxon>
        <taxon>Eubacteriales</taxon>
        <taxon>Clostridiaceae</taxon>
        <taxon>Clostridium</taxon>
    </lineage>
</organism>
<feature type="transmembrane region" description="Helical" evidence="2">
    <location>
        <begin position="24"/>
        <end position="42"/>
    </location>
</feature>
<keyword evidence="2" id="KW-0812">Transmembrane</keyword>
<dbReference type="EMBL" id="JAPQER010000015">
    <property type="protein sequence ID" value="MCY6485886.1"/>
    <property type="molecule type" value="Genomic_DNA"/>
</dbReference>
<keyword evidence="2" id="KW-1133">Transmembrane helix</keyword>
<dbReference type="Proteomes" id="UP001078443">
    <property type="component" value="Unassembled WGS sequence"/>
</dbReference>
<gene>
    <name evidence="3" type="ORF">OW763_16365</name>
</gene>
<evidence type="ECO:0000256" key="1">
    <source>
        <dbReference type="SAM" id="MobiDB-lite"/>
    </source>
</evidence>
<feature type="region of interest" description="Disordered" evidence="1">
    <location>
        <begin position="96"/>
        <end position="120"/>
    </location>
</feature>
<evidence type="ECO:0000313" key="3">
    <source>
        <dbReference type="EMBL" id="MCY6485886.1"/>
    </source>
</evidence>
<keyword evidence="2" id="KW-0472">Membrane</keyword>
<reference evidence="3" key="1">
    <citation type="submission" date="2022-12" db="EMBL/GenBank/DDBJ databases">
        <authorList>
            <person name="Wang J."/>
        </authorList>
    </citation>
    <scope>NUCLEOTIDE SEQUENCE</scope>
    <source>
        <strain evidence="3">HY-45-18</strain>
    </source>
</reference>
<proteinExistence type="predicted"/>
<comment type="caution">
    <text evidence="3">The sequence shown here is derived from an EMBL/GenBank/DDBJ whole genome shotgun (WGS) entry which is preliminary data.</text>
</comment>